<dbReference type="AlphaFoldDB" id="A0A8G1VVV2"/>
<dbReference type="GeneID" id="63862849"/>
<dbReference type="RefSeq" id="XP_040797571.1">
    <property type="nucleotide sequence ID" value="XM_040945516.1"/>
</dbReference>
<dbReference type="VEuPathDB" id="FungiDB:BO72DRAFT_451561"/>
<proteinExistence type="predicted"/>
<evidence type="ECO:0000313" key="1">
    <source>
        <dbReference type="EMBL" id="RAK73561.1"/>
    </source>
</evidence>
<dbReference type="Proteomes" id="UP000249789">
    <property type="component" value="Unassembled WGS sequence"/>
</dbReference>
<dbReference type="OrthoDB" id="9997422at2759"/>
<evidence type="ECO:0000313" key="2">
    <source>
        <dbReference type="Proteomes" id="UP000249789"/>
    </source>
</evidence>
<protein>
    <submittedName>
        <fullName evidence="1">Uncharacterized protein</fullName>
    </submittedName>
</protein>
<sequence>MDPLSPWKLHIAGVAFTVAHGNDEKWEQYCLAGLSHHVIGPSARWIHSTRNRLGSGNKLQERAGTRQRTCIGLICI</sequence>
<accession>A0A8G1VVV2</accession>
<keyword evidence="2" id="KW-1185">Reference proteome</keyword>
<name>A0A8G1VVV2_9EURO</name>
<organism evidence="1 2">
    <name type="scientific">Aspergillus fijiensis CBS 313.89</name>
    <dbReference type="NCBI Taxonomy" id="1448319"/>
    <lineage>
        <taxon>Eukaryota</taxon>
        <taxon>Fungi</taxon>
        <taxon>Dikarya</taxon>
        <taxon>Ascomycota</taxon>
        <taxon>Pezizomycotina</taxon>
        <taxon>Eurotiomycetes</taxon>
        <taxon>Eurotiomycetidae</taxon>
        <taxon>Eurotiales</taxon>
        <taxon>Aspergillaceae</taxon>
        <taxon>Aspergillus</taxon>
    </lineage>
</organism>
<dbReference type="EMBL" id="KZ824678">
    <property type="protein sequence ID" value="RAK73561.1"/>
    <property type="molecule type" value="Genomic_DNA"/>
</dbReference>
<reference evidence="1 2" key="1">
    <citation type="submission" date="2018-02" db="EMBL/GenBank/DDBJ databases">
        <title>The genomes of Aspergillus section Nigri reveals drivers in fungal speciation.</title>
        <authorList>
            <consortium name="DOE Joint Genome Institute"/>
            <person name="Vesth T.C."/>
            <person name="Nybo J."/>
            <person name="Theobald S."/>
            <person name="Brandl J."/>
            <person name="Frisvad J.C."/>
            <person name="Nielsen K.F."/>
            <person name="Lyhne E.K."/>
            <person name="Kogle M.E."/>
            <person name="Kuo A."/>
            <person name="Riley R."/>
            <person name="Clum A."/>
            <person name="Nolan M."/>
            <person name="Lipzen A."/>
            <person name="Salamov A."/>
            <person name="Henrissat B."/>
            <person name="Wiebenga A."/>
            <person name="De vries R.P."/>
            <person name="Grigoriev I.V."/>
            <person name="Mortensen U.H."/>
            <person name="Andersen M.R."/>
            <person name="Baker S.E."/>
        </authorList>
    </citation>
    <scope>NUCLEOTIDE SEQUENCE [LARGE SCALE GENOMIC DNA]</scope>
    <source>
        <strain evidence="1 2">CBS 313.89</strain>
    </source>
</reference>
<gene>
    <name evidence="1" type="ORF">BO72DRAFT_451561</name>
</gene>